<gene>
    <name evidence="1" type="ORF">G3I39_09230</name>
</gene>
<proteinExistence type="predicted"/>
<reference evidence="1 2" key="1">
    <citation type="submission" date="2020-01" db="EMBL/GenBank/DDBJ databases">
        <title>Insect and environment-associated Actinomycetes.</title>
        <authorList>
            <person name="Currrie C."/>
            <person name="Chevrette M."/>
            <person name="Carlson C."/>
            <person name="Stubbendieck R."/>
            <person name="Wendt-Pienkowski E."/>
        </authorList>
    </citation>
    <scope>NUCLEOTIDE SEQUENCE [LARGE SCALE GENOMIC DNA]</scope>
    <source>
        <strain evidence="1 2">SID14438</strain>
    </source>
</reference>
<dbReference type="EMBL" id="JAAGME010000361">
    <property type="protein sequence ID" value="NEB67230.1"/>
    <property type="molecule type" value="Genomic_DNA"/>
</dbReference>
<dbReference type="AlphaFoldDB" id="A0A6N9V308"/>
<dbReference type="Proteomes" id="UP000471648">
    <property type="component" value="Unassembled WGS sequence"/>
</dbReference>
<sequence length="55" mass="5924">MAQQDTEQQAVAGGVLPVDDEGFVIDTEDTEEREAAYRARGTARPITVVGNPVLH</sequence>
<evidence type="ECO:0000313" key="1">
    <source>
        <dbReference type="EMBL" id="NEB67230.1"/>
    </source>
</evidence>
<feature type="non-terminal residue" evidence="1">
    <location>
        <position position="55"/>
    </location>
</feature>
<organism evidence="1 2">
    <name type="scientific">Streptomyces microflavus</name>
    <name type="common">Streptomyces lipmanii</name>
    <dbReference type="NCBI Taxonomy" id="1919"/>
    <lineage>
        <taxon>Bacteria</taxon>
        <taxon>Bacillati</taxon>
        <taxon>Actinomycetota</taxon>
        <taxon>Actinomycetes</taxon>
        <taxon>Kitasatosporales</taxon>
        <taxon>Streptomycetaceae</taxon>
        <taxon>Streptomyces</taxon>
    </lineage>
</organism>
<comment type="caution">
    <text evidence="1">The sequence shown here is derived from an EMBL/GenBank/DDBJ whole genome shotgun (WGS) entry which is preliminary data.</text>
</comment>
<accession>A0A6N9V308</accession>
<evidence type="ECO:0000313" key="2">
    <source>
        <dbReference type="Proteomes" id="UP000471648"/>
    </source>
</evidence>
<protein>
    <submittedName>
        <fullName evidence="1">Peptide deformylase</fullName>
    </submittedName>
</protein>
<name>A0A6N9V308_STRMI</name>